<evidence type="ECO:0000313" key="2">
    <source>
        <dbReference type="EMBL" id="KRS16059.1"/>
    </source>
</evidence>
<organism evidence="2 4">
    <name type="scientific">Roseovarius indicus</name>
    <dbReference type="NCBI Taxonomy" id="540747"/>
    <lineage>
        <taxon>Bacteria</taxon>
        <taxon>Pseudomonadati</taxon>
        <taxon>Pseudomonadota</taxon>
        <taxon>Alphaproteobacteria</taxon>
        <taxon>Rhodobacterales</taxon>
        <taxon>Roseobacteraceae</taxon>
        <taxon>Roseovarius</taxon>
    </lineage>
</organism>
<dbReference type="Proteomes" id="UP000051401">
    <property type="component" value="Unassembled WGS sequence"/>
</dbReference>
<dbReference type="KEGG" id="rid:RIdsm_03889"/>
<dbReference type="PATRIC" id="fig|540747.5.peg.1983"/>
<keyword evidence="1" id="KW-0812">Transmembrane</keyword>
<dbReference type="RefSeq" id="WP_057819263.1">
    <property type="nucleotide sequence ID" value="NZ_CP031598.1"/>
</dbReference>
<protein>
    <submittedName>
        <fullName evidence="2">Uncharacterized protein</fullName>
    </submittedName>
</protein>
<dbReference type="AlphaFoldDB" id="A0A0T5P4K8"/>
<gene>
    <name evidence="3" type="ORF">RIdsm_03889</name>
    <name evidence="2" type="ORF">XM52_21080</name>
</gene>
<keyword evidence="4" id="KW-1185">Reference proteome</keyword>
<keyword evidence="1" id="KW-1133">Transmembrane helix</keyword>
<reference evidence="2 4" key="1">
    <citation type="submission" date="2015-04" db="EMBL/GenBank/DDBJ databases">
        <title>The draft genome sequence of Roseovarius indicus B108T.</title>
        <authorList>
            <person name="Li G."/>
            <person name="Lai Q."/>
            <person name="Shao Z."/>
            <person name="Yan P."/>
        </authorList>
    </citation>
    <scope>NUCLEOTIDE SEQUENCE [LARGE SCALE GENOMIC DNA]</scope>
    <source>
        <strain evidence="2 4">B108</strain>
    </source>
</reference>
<dbReference type="Proteomes" id="UP000325785">
    <property type="component" value="Chromosome"/>
</dbReference>
<name>A0A0T5P4K8_9RHOB</name>
<sequence length="292" mass="32858">MSETERLNDEIKELKRIVTRHDRVIFLAYAIFALAIGGGLFGAHVFNSYKQALEDRKTEYETAASESLARIQEVQNKAMAGLETTPLLSKEYVMEQINAMGIADEITNKTQEKLTAIEKRVDALSSTLADLPLSERPQVAGKNPSYDRIRTRNLIIEDPEGNALIEMTSWDGIPKLVFQNSQRQKLIEFIGKDGQPRVFLFKPSGAVEGSEEDDVRMELGYSTSMGTTDIAGPYIYMFDDNNDKILGLWATADSSALAHYEDGQIVLQHRAEYVDGKFVGNNHWEKELEENE</sequence>
<feature type="transmembrane region" description="Helical" evidence="1">
    <location>
        <begin position="24"/>
        <end position="46"/>
    </location>
</feature>
<evidence type="ECO:0000313" key="4">
    <source>
        <dbReference type="Proteomes" id="UP000051401"/>
    </source>
</evidence>
<evidence type="ECO:0000313" key="3">
    <source>
        <dbReference type="EMBL" id="QEW28064.1"/>
    </source>
</evidence>
<keyword evidence="1" id="KW-0472">Membrane</keyword>
<accession>A0A0T5P4K8</accession>
<dbReference type="EMBL" id="CP031598">
    <property type="protein sequence ID" value="QEW28064.1"/>
    <property type="molecule type" value="Genomic_DNA"/>
</dbReference>
<dbReference type="EMBL" id="LAXI01000017">
    <property type="protein sequence ID" value="KRS16059.1"/>
    <property type="molecule type" value="Genomic_DNA"/>
</dbReference>
<proteinExistence type="predicted"/>
<reference evidence="3 5" key="2">
    <citation type="submission" date="2018-08" db="EMBL/GenBank/DDBJ databases">
        <title>Genetic Globetrotter - A new plasmid hitch-hiking vast phylogenetic and geographic distances.</title>
        <authorList>
            <person name="Vollmers J."/>
            <person name="Petersen J."/>
        </authorList>
    </citation>
    <scope>NUCLEOTIDE SEQUENCE [LARGE SCALE GENOMIC DNA]</scope>
    <source>
        <strain evidence="3 5">DSM 26383</strain>
    </source>
</reference>
<evidence type="ECO:0000256" key="1">
    <source>
        <dbReference type="SAM" id="Phobius"/>
    </source>
</evidence>
<evidence type="ECO:0000313" key="5">
    <source>
        <dbReference type="Proteomes" id="UP000325785"/>
    </source>
</evidence>